<evidence type="ECO:0000256" key="1">
    <source>
        <dbReference type="SAM" id="SignalP"/>
    </source>
</evidence>
<keyword evidence="1" id="KW-0732">Signal</keyword>
<proteinExistence type="evidence at transcript level"/>
<feature type="signal peptide" evidence="1">
    <location>
        <begin position="1"/>
        <end position="17"/>
    </location>
</feature>
<dbReference type="AlphaFoldDB" id="A0A2K8JMD1"/>
<name>A0A2K8JMD1_PRIPG</name>
<evidence type="ECO:0000313" key="2">
    <source>
        <dbReference type="EMBL" id="ATU82986.1"/>
    </source>
</evidence>
<dbReference type="EMBL" id="KY031235">
    <property type="protein sequence ID" value="ATU82986.1"/>
    <property type="molecule type" value="mRNA"/>
</dbReference>
<accession>A0A2K8JMD1</accession>
<evidence type="ECO:0008006" key="3">
    <source>
        <dbReference type="Google" id="ProtNLM"/>
    </source>
</evidence>
<sequence>MAAYLASLLWALRLVQSFNTDQCSQVVNCHIIDSFFGLFSYQATCRNHLWKLRGGGNLKIQDAALPEVMPKRRFREG</sequence>
<reference evidence="2" key="1">
    <citation type="submission" date="2016-10" db="EMBL/GenBank/DDBJ databases">
        <title>The assassin bug Pristhesancus plagipennis produces two different types of venom.</title>
        <authorList>
            <person name="Walker A.A."/>
            <person name="Herzig V."/>
            <person name="Jin J."/>
            <person name="Fry B.G."/>
            <person name="King G.F."/>
        </authorList>
    </citation>
    <scope>NUCLEOTIDE SEQUENCE</scope>
    <source>
        <tissue evidence="2">Venom/labial glands</tissue>
    </source>
</reference>
<protein>
    <recommendedName>
        <fullName evidence="3">Secreted protein</fullName>
    </recommendedName>
</protein>
<feature type="chain" id="PRO_5014927202" description="Secreted protein" evidence="1">
    <location>
        <begin position="18"/>
        <end position="77"/>
    </location>
</feature>
<organism evidence="2">
    <name type="scientific">Pristhesancus plagipennis</name>
    <name type="common">Common assassin bug</name>
    <dbReference type="NCBI Taxonomy" id="1955184"/>
    <lineage>
        <taxon>Eukaryota</taxon>
        <taxon>Metazoa</taxon>
        <taxon>Ecdysozoa</taxon>
        <taxon>Arthropoda</taxon>
        <taxon>Hexapoda</taxon>
        <taxon>Insecta</taxon>
        <taxon>Pterygota</taxon>
        <taxon>Neoptera</taxon>
        <taxon>Paraneoptera</taxon>
        <taxon>Hemiptera</taxon>
        <taxon>Heteroptera</taxon>
        <taxon>Panheteroptera</taxon>
        <taxon>Cimicomorpha</taxon>
        <taxon>Reduviidae</taxon>
        <taxon>Harpactorinae</taxon>
        <taxon>Harpactorini</taxon>
        <taxon>Pristhesancus</taxon>
    </lineage>
</organism>